<dbReference type="EMBL" id="DYVS01000121">
    <property type="protein sequence ID" value="HJF70565.1"/>
    <property type="molecule type" value="Genomic_DNA"/>
</dbReference>
<accession>A0A921KYA1</accession>
<dbReference type="EMBL" id="CP069450">
    <property type="protein sequence ID" value="QRO50763.1"/>
    <property type="molecule type" value="Genomic_DNA"/>
</dbReference>
<name>A0A921KYA1_9BACT</name>
<sequence length="78" mass="9351">MRFETIPVFHDLSLAQFLPGRGIRDQEHPFFFYHRNGFWIQMIAMFAGNQDDFNGNNHQIVNLRPIYTQSYELFLNNL</sequence>
<reference evidence="1" key="3">
    <citation type="submission" date="2021-09" db="EMBL/GenBank/DDBJ databases">
        <authorList>
            <person name="Gilroy R."/>
        </authorList>
    </citation>
    <scope>NUCLEOTIDE SEQUENCE</scope>
    <source>
        <strain evidence="1">6966</strain>
    </source>
</reference>
<dbReference type="Proteomes" id="UP000742098">
    <property type="component" value="Unassembled WGS sequence"/>
</dbReference>
<dbReference type="GeneID" id="93096406"/>
<evidence type="ECO:0000313" key="3">
    <source>
        <dbReference type="Proteomes" id="UP000654720"/>
    </source>
</evidence>
<dbReference type="Proteomes" id="UP000654720">
    <property type="component" value="Chromosome"/>
</dbReference>
<keyword evidence="3" id="KW-1185">Reference proteome</keyword>
<evidence type="ECO:0000313" key="1">
    <source>
        <dbReference type="EMBL" id="HJF70565.1"/>
    </source>
</evidence>
<proteinExistence type="predicted"/>
<reference evidence="2 3" key="2">
    <citation type="submission" date="2021-02" db="EMBL/GenBank/DDBJ databases">
        <title>FDA dAtabase for Regulatory Grade micrObial Sequences (FDA-ARGOS): Supporting development and validation of Infectious Disease Dx tests.</title>
        <authorList>
            <person name="Carlson P."/>
            <person name="Fischbach M."/>
            <person name="Hastie J."/>
            <person name="Bilen M."/>
            <person name="Cheng A."/>
            <person name="Tallon L."/>
            <person name="Sadzewicz L."/>
            <person name="Zhao X."/>
            <person name="Boylan J."/>
            <person name="Ott S."/>
            <person name="Bowen H."/>
            <person name="Vavikolanu K."/>
            <person name="Mehta A."/>
            <person name="Aluvathingal J."/>
            <person name="Nadendla S."/>
            <person name="Yan Y."/>
            <person name="Sichtig H."/>
        </authorList>
    </citation>
    <scope>NUCLEOTIDE SEQUENCE [LARGE SCALE GENOMIC DNA]</scope>
    <source>
        <strain evidence="2 3">FDAARGOS_1229</strain>
    </source>
</reference>
<organism evidence="1 4">
    <name type="scientific">Butyricimonas virosa</name>
    <dbReference type="NCBI Taxonomy" id="544645"/>
    <lineage>
        <taxon>Bacteria</taxon>
        <taxon>Pseudomonadati</taxon>
        <taxon>Bacteroidota</taxon>
        <taxon>Bacteroidia</taxon>
        <taxon>Bacteroidales</taxon>
        <taxon>Odoribacteraceae</taxon>
        <taxon>Butyricimonas</taxon>
    </lineage>
</organism>
<evidence type="ECO:0000313" key="2">
    <source>
        <dbReference type="EMBL" id="QRO50763.1"/>
    </source>
</evidence>
<dbReference type="RefSeq" id="WP_027200862.1">
    <property type="nucleotide sequence ID" value="NZ_CABJDM010000034.1"/>
</dbReference>
<dbReference type="AlphaFoldDB" id="A0A921KYA1"/>
<evidence type="ECO:0000313" key="4">
    <source>
        <dbReference type="Proteomes" id="UP000742098"/>
    </source>
</evidence>
<gene>
    <name evidence="2" type="ORF">I6J59_03785</name>
    <name evidence="1" type="ORF">K8V05_07405</name>
</gene>
<protein>
    <submittedName>
        <fullName evidence="1">Uncharacterized protein</fullName>
    </submittedName>
</protein>
<reference evidence="1" key="1">
    <citation type="journal article" date="2021" name="PeerJ">
        <title>Extensive microbial diversity within the chicken gut microbiome revealed by metagenomics and culture.</title>
        <authorList>
            <person name="Gilroy R."/>
            <person name="Ravi A."/>
            <person name="Getino M."/>
            <person name="Pursley I."/>
            <person name="Horton D.L."/>
            <person name="Alikhan N.F."/>
            <person name="Baker D."/>
            <person name="Gharbi K."/>
            <person name="Hall N."/>
            <person name="Watson M."/>
            <person name="Adriaenssens E.M."/>
            <person name="Foster-Nyarko E."/>
            <person name="Jarju S."/>
            <person name="Secka A."/>
            <person name="Antonio M."/>
            <person name="Oren A."/>
            <person name="Chaudhuri R.R."/>
            <person name="La Ragione R."/>
            <person name="Hildebrand F."/>
            <person name="Pallen M.J."/>
        </authorList>
    </citation>
    <scope>NUCLEOTIDE SEQUENCE</scope>
    <source>
        <strain evidence="1">6966</strain>
    </source>
</reference>